<dbReference type="SUPFAM" id="SSF53474">
    <property type="entry name" value="alpha/beta-Hydrolases"/>
    <property type="match status" value="1"/>
</dbReference>
<dbReference type="GO" id="GO:0016787">
    <property type="term" value="F:hydrolase activity"/>
    <property type="evidence" value="ECO:0007669"/>
    <property type="project" value="UniProtKB-KW"/>
</dbReference>
<reference evidence="2" key="1">
    <citation type="submission" date="2009-04" db="EMBL/GenBank/DDBJ databases">
        <authorList>
            <person name="Weinstock G."/>
            <person name="Sodergren E."/>
            <person name="Clifton S."/>
            <person name="Fulton L."/>
            <person name="Fulton B."/>
            <person name="Courtney L."/>
            <person name="Fronick C."/>
            <person name="Harrison M."/>
            <person name="Strong C."/>
            <person name="Farmer C."/>
            <person name="Delahaunty K."/>
            <person name="Markovic C."/>
            <person name="Hall O."/>
            <person name="Minx P."/>
            <person name="Tomlinson C."/>
            <person name="Mitreva M."/>
            <person name="Nelson J."/>
            <person name="Hou S."/>
            <person name="Wollam A."/>
            <person name="Pepin K.H."/>
            <person name="Johnson M."/>
            <person name="Bhonagiri V."/>
            <person name="Nash W.E."/>
            <person name="Warren W."/>
            <person name="Chinwalla A."/>
            <person name="Mardis E.R."/>
            <person name="Wilson R.K."/>
        </authorList>
    </citation>
    <scope>NUCLEOTIDE SEQUENCE [LARGE SCALE GENOMIC DNA]</scope>
    <source>
        <strain evidence="2">DSM 14600</strain>
    </source>
</reference>
<sequence>MTFHEYGTQNEKVIVLIHPSAVMWDYFSYLIPLLERDFHLLIPALPGYDESNPDMDYTSVEEIASQIAGFLSARNIDHIDLLYGCSMGGSIVIRMLADRLIAIDNAVIDGGITPYQLPRIITRLIAARDFLMVSMGKIGGLKLLEKVFSTDEYSAEDLKYIEKTLGFMSYRTIWRTFESCNNYRIPDPVPEIPGHMEYWYGDKEQKDRKWDIRYIRKNFPQARLVRMKNCGHASMASLHPEKMTALFRKLLQ</sequence>
<keyword evidence="3" id="KW-1185">Reference proteome</keyword>
<evidence type="ECO:0000313" key="3">
    <source>
        <dbReference type="Proteomes" id="UP000003494"/>
    </source>
</evidence>
<dbReference type="AlphaFoldDB" id="C4G9X2"/>
<comment type="caution">
    <text evidence="2">The sequence shown here is derived from an EMBL/GenBank/DDBJ whole genome shotgun (WGS) entry which is preliminary data.</text>
</comment>
<dbReference type="EMBL" id="ACIP02000001">
    <property type="protein sequence ID" value="EEP29418.1"/>
    <property type="molecule type" value="Genomic_DNA"/>
</dbReference>
<keyword evidence="2" id="KW-0378">Hydrolase</keyword>
<dbReference type="InterPro" id="IPR050266">
    <property type="entry name" value="AB_hydrolase_sf"/>
</dbReference>
<accession>C4G9X2</accession>
<organism evidence="2 3">
    <name type="scientific">Shuttleworthella satelles DSM 14600</name>
    <dbReference type="NCBI Taxonomy" id="626523"/>
    <lineage>
        <taxon>Bacteria</taxon>
        <taxon>Bacillati</taxon>
        <taxon>Bacillota</taxon>
        <taxon>Clostridia</taxon>
        <taxon>Lachnospirales</taxon>
        <taxon>Lachnospiraceae</taxon>
        <taxon>Shuttleworthella</taxon>
    </lineage>
</organism>
<evidence type="ECO:0000259" key="1">
    <source>
        <dbReference type="Pfam" id="PF12697"/>
    </source>
</evidence>
<dbReference type="InterPro" id="IPR000073">
    <property type="entry name" value="AB_hydrolase_1"/>
</dbReference>
<dbReference type="eggNOG" id="COG2267">
    <property type="taxonomic scope" value="Bacteria"/>
</dbReference>
<protein>
    <submittedName>
        <fullName evidence="2">Hydrolase, alpha/beta domain protein</fullName>
    </submittedName>
</protein>
<evidence type="ECO:0000313" key="2">
    <source>
        <dbReference type="EMBL" id="EEP29418.1"/>
    </source>
</evidence>
<dbReference type="PANTHER" id="PTHR43798:SF33">
    <property type="entry name" value="HYDROLASE, PUTATIVE (AFU_ORTHOLOGUE AFUA_2G14860)-RELATED"/>
    <property type="match status" value="1"/>
</dbReference>
<dbReference type="RefSeq" id="WP_006905807.1">
    <property type="nucleotide sequence ID" value="NZ_GG665866.1"/>
</dbReference>
<dbReference type="Proteomes" id="UP000003494">
    <property type="component" value="Unassembled WGS sequence"/>
</dbReference>
<dbReference type="STRING" id="626523.GCWU000342_00776"/>
<proteinExistence type="predicted"/>
<dbReference type="InterPro" id="IPR029058">
    <property type="entry name" value="AB_hydrolase_fold"/>
</dbReference>
<dbReference type="GO" id="GO:0016020">
    <property type="term" value="C:membrane"/>
    <property type="evidence" value="ECO:0007669"/>
    <property type="project" value="TreeGrafter"/>
</dbReference>
<dbReference type="HOGENOM" id="CLU_020336_44_1_9"/>
<dbReference type="Gene3D" id="3.40.50.1820">
    <property type="entry name" value="alpha/beta hydrolase"/>
    <property type="match status" value="1"/>
</dbReference>
<name>C4G9X2_9FIRM</name>
<dbReference type="Pfam" id="PF12697">
    <property type="entry name" value="Abhydrolase_6"/>
    <property type="match status" value="1"/>
</dbReference>
<gene>
    <name evidence="2" type="ORF">GCWU000342_00776</name>
</gene>
<dbReference type="PANTHER" id="PTHR43798">
    <property type="entry name" value="MONOACYLGLYCEROL LIPASE"/>
    <property type="match status" value="1"/>
</dbReference>
<feature type="domain" description="AB hydrolase-1" evidence="1">
    <location>
        <begin position="14"/>
        <end position="242"/>
    </location>
</feature>